<reference evidence="2 3" key="1">
    <citation type="submission" date="2024-11" db="EMBL/GenBank/DDBJ databases">
        <title>Chromosome-level genome assembly of Eucalyptus globulus Labill. provides insights into its genome evolution.</title>
        <authorList>
            <person name="Li X."/>
        </authorList>
    </citation>
    <scope>NUCLEOTIDE SEQUENCE [LARGE SCALE GENOMIC DNA]</scope>
    <source>
        <strain evidence="2">CL2024</strain>
        <tissue evidence="2">Fresh tender leaves</tissue>
    </source>
</reference>
<gene>
    <name evidence="2" type="ORF">ACJRO7_026463</name>
</gene>
<evidence type="ECO:0000313" key="2">
    <source>
        <dbReference type="EMBL" id="KAL3729354.1"/>
    </source>
</evidence>
<evidence type="ECO:0000256" key="1">
    <source>
        <dbReference type="SAM" id="MobiDB-lite"/>
    </source>
</evidence>
<protein>
    <submittedName>
        <fullName evidence="2">Uncharacterized protein</fullName>
    </submittedName>
</protein>
<accession>A0ABD3JSW5</accession>
<dbReference type="Proteomes" id="UP001634007">
    <property type="component" value="Unassembled WGS sequence"/>
</dbReference>
<evidence type="ECO:0000313" key="3">
    <source>
        <dbReference type="Proteomes" id="UP001634007"/>
    </source>
</evidence>
<name>A0ABD3JSW5_EUCGL</name>
<feature type="region of interest" description="Disordered" evidence="1">
    <location>
        <begin position="1"/>
        <end position="31"/>
    </location>
</feature>
<organism evidence="2 3">
    <name type="scientific">Eucalyptus globulus</name>
    <name type="common">Tasmanian blue gum</name>
    <dbReference type="NCBI Taxonomy" id="34317"/>
    <lineage>
        <taxon>Eukaryota</taxon>
        <taxon>Viridiplantae</taxon>
        <taxon>Streptophyta</taxon>
        <taxon>Embryophyta</taxon>
        <taxon>Tracheophyta</taxon>
        <taxon>Spermatophyta</taxon>
        <taxon>Magnoliopsida</taxon>
        <taxon>eudicotyledons</taxon>
        <taxon>Gunneridae</taxon>
        <taxon>Pentapetalae</taxon>
        <taxon>rosids</taxon>
        <taxon>malvids</taxon>
        <taxon>Myrtales</taxon>
        <taxon>Myrtaceae</taxon>
        <taxon>Myrtoideae</taxon>
        <taxon>Eucalypteae</taxon>
        <taxon>Eucalyptus</taxon>
    </lineage>
</organism>
<comment type="caution">
    <text evidence="2">The sequence shown here is derived from an EMBL/GenBank/DDBJ whole genome shotgun (WGS) entry which is preliminary data.</text>
</comment>
<sequence>MGVATAAARASGQRRRQQPATASWPVGQNRSRNSGFWFVAAAGASGLLARATWVTSRDVGQGLRGNGRSRAGTSVKVGQLLAIRECGRRATSGTSV</sequence>
<feature type="compositionally biased region" description="Low complexity" evidence="1">
    <location>
        <begin position="1"/>
        <end position="11"/>
    </location>
</feature>
<dbReference type="EMBL" id="JBJKBG010000007">
    <property type="protein sequence ID" value="KAL3729354.1"/>
    <property type="molecule type" value="Genomic_DNA"/>
</dbReference>
<proteinExistence type="predicted"/>
<keyword evidence="3" id="KW-1185">Reference proteome</keyword>
<dbReference type="AlphaFoldDB" id="A0ABD3JSW5"/>